<dbReference type="GO" id="GO:0045292">
    <property type="term" value="P:mRNA cis splicing, via spliceosome"/>
    <property type="evidence" value="ECO:0007669"/>
    <property type="project" value="TreeGrafter"/>
</dbReference>
<dbReference type="InterPro" id="IPR018816">
    <property type="entry name" value="Cactin_central"/>
</dbReference>
<feature type="region of interest" description="Disordered" evidence="3">
    <location>
        <begin position="1"/>
        <end position="20"/>
    </location>
</feature>
<reference evidence="6" key="2">
    <citation type="submission" date="2021-12" db="EMBL/GenBank/DDBJ databases">
        <title>Resequencing data analysis of finger millet.</title>
        <authorList>
            <person name="Hatakeyama M."/>
            <person name="Aluri S."/>
            <person name="Balachadran M.T."/>
            <person name="Sivarajan S.R."/>
            <person name="Poveda L."/>
            <person name="Shimizu-Inatsugi R."/>
            <person name="Schlapbach R."/>
            <person name="Sreeman S.M."/>
            <person name="Shimizu K.K."/>
        </authorList>
    </citation>
    <scope>NUCLEOTIDE SEQUENCE</scope>
</reference>
<evidence type="ECO:0000256" key="1">
    <source>
        <dbReference type="ARBA" id="ARBA00006895"/>
    </source>
</evidence>
<sequence>MAKQTRSSASPARPSRRLAKAVHRRAVAVSEKLSSRGLGAFVWRKKLDRDLARGGALPSIVSPRGGRAAEAETAKKEAAFLLGQSRRRAAIRFAAGRPARVDLLVASLDGTSSCALAAFRGASAEELKALREEIVTLAELDTANAHFWEAATVICDAEIVRSVTAGRGEGVLHSEVAADVESVVEGKSLDELDAMERTIVARIAAGETEMVENWQEVAQLIRVEKARKFLAQNYSTRDDDAPPSLDAETAGTERRLEHRVDEDGSSEPLSPVALPATHHPSPTEEEGWRKPKYVARAVTGYEWNKYNRAHYDRDHPPPKTVRGYRFVLHYPDLAAGGNEKPPPQYTVEEDGGSGGETCVVRFRAGWPYEDVAFRVVNRDWERSRNAGFRSTFENGVLRLSFNFKRVFYRR</sequence>
<dbReference type="EMBL" id="BQKI01000079">
    <property type="protein sequence ID" value="GJN26769.1"/>
    <property type="molecule type" value="Genomic_DNA"/>
</dbReference>
<evidence type="ECO:0000313" key="6">
    <source>
        <dbReference type="EMBL" id="GJN26769.1"/>
    </source>
</evidence>
<evidence type="ECO:0000259" key="5">
    <source>
        <dbReference type="Pfam" id="PF10312"/>
    </source>
</evidence>
<dbReference type="GO" id="GO:0005681">
    <property type="term" value="C:spliceosomal complex"/>
    <property type="evidence" value="ECO:0007669"/>
    <property type="project" value="TreeGrafter"/>
</dbReference>
<evidence type="ECO:0000256" key="3">
    <source>
        <dbReference type="SAM" id="MobiDB-lite"/>
    </source>
</evidence>
<comment type="caution">
    <text evidence="6">The sequence shown here is derived from an EMBL/GenBank/DDBJ whole genome shotgun (WGS) entry which is preliminary data.</text>
</comment>
<feature type="region of interest" description="Disordered" evidence="3">
    <location>
        <begin position="234"/>
        <end position="289"/>
    </location>
</feature>
<name>A0AAV5ETW6_ELECO</name>
<dbReference type="PANTHER" id="PTHR21737:SF18">
    <property type="entry name" value="SPLICING FACTOR CACTIN"/>
    <property type="match status" value="1"/>
</dbReference>
<dbReference type="PANTHER" id="PTHR21737">
    <property type="entry name" value="POLYGLUTAMINE BINDING PROTEIN 1/MARVEL MEMBRANE-ASSOCIATING DOMAIN CONTAINING 3"/>
    <property type="match status" value="1"/>
</dbReference>
<reference evidence="6" key="1">
    <citation type="journal article" date="2018" name="DNA Res.">
        <title>Multiple hybrid de novo genome assembly of finger millet, an orphan allotetraploid crop.</title>
        <authorList>
            <person name="Hatakeyama M."/>
            <person name="Aluri S."/>
            <person name="Balachadran M.T."/>
            <person name="Sivarajan S.R."/>
            <person name="Patrignani A."/>
            <person name="Gruter S."/>
            <person name="Poveda L."/>
            <person name="Shimizu-Inatsugi R."/>
            <person name="Baeten J."/>
            <person name="Francoijs K.J."/>
            <person name="Nataraja K.N."/>
            <person name="Reddy Y.A.N."/>
            <person name="Phadnis S."/>
            <person name="Ravikumar R.L."/>
            <person name="Schlapbach R."/>
            <person name="Sreeman S.M."/>
            <person name="Shimizu K.K."/>
        </authorList>
    </citation>
    <scope>NUCLEOTIDE SEQUENCE</scope>
</reference>
<feature type="domain" description="Splicing factor Cactin C-terminal" evidence="4">
    <location>
        <begin position="288"/>
        <end position="410"/>
    </location>
</feature>
<evidence type="ECO:0000259" key="4">
    <source>
        <dbReference type="Pfam" id="PF09732"/>
    </source>
</evidence>
<dbReference type="SMART" id="SM01050">
    <property type="entry name" value="CactinC_cactus"/>
    <property type="match status" value="1"/>
</dbReference>
<dbReference type="AlphaFoldDB" id="A0AAV5ETW6"/>
<dbReference type="Pfam" id="PF10312">
    <property type="entry name" value="Cactin_mid"/>
    <property type="match status" value="1"/>
</dbReference>
<dbReference type="Proteomes" id="UP001054889">
    <property type="component" value="Unassembled WGS sequence"/>
</dbReference>
<organism evidence="6 7">
    <name type="scientific">Eleusine coracana subsp. coracana</name>
    <dbReference type="NCBI Taxonomy" id="191504"/>
    <lineage>
        <taxon>Eukaryota</taxon>
        <taxon>Viridiplantae</taxon>
        <taxon>Streptophyta</taxon>
        <taxon>Embryophyta</taxon>
        <taxon>Tracheophyta</taxon>
        <taxon>Spermatophyta</taxon>
        <taxon>Magnoliopsida</taxon>
        <taxon>Liliopsida</taxon>
        <taxon>Poales</taxon>
        <taxon>Poaceae</taxon>
        <taxon>PACMAD clade</taxon>
        <taxon>Chloridoideae</taxon>
        <taxon>Cynodonteae</taxon>
        <taxon>Eleusininae</taxon>
        <taxon>Eleusine</taxon>
    </lineage>
</organism>
<gene>
    <name evidence="6" type="primary">gb14727</name>
    <name evidence="6" type="ORF">PR202_gb14727</name>
</gene>
<feature type="compositionally biased region" description="Low complexity" evidence="3">
    <location>
        <begin position="1"/>
        <end position="13"/>
    </location>
</feature>
<dbReference type="Pfam" id="PF09732">
    <property type="entry name" value="CactinC_cactus"/>
    <property type="match status" value="1"/>
</dbReference>
<comment type="similarity">
    <text evidence="1">Belongs to the CACTIN family.</text>
</comment>
<evidence type="ECO:0000313" key="7">
    <source>
        <dbReference type="Proteomes" id="UP001054889"/>
    </source>
</evidence>
<protein>
    <recommendedName>
        <fullName evidence="2">Splicing factor Cactin</fullName>
    </recommendedName>
</protein>
<dbReference type="InterPro" id="IPR019134">
    <property type="entry name" value="Cactin_C"/>
</dbReference>
<feature type="domain" description="Splicing factor cactin central" evidence="5">
    <location>
        <begin position="69"/>
        <end position="232"/>
    </location>
</feature>
<feature type="compositionally biased region" description="Basic and acidic residues" evidence="3">
    <location>
        <begin position="251"/>
        <end position="262"/>
    </location>
</feature>
<accession>A0AAV5ETW6</accession>
<keyword evidence="7" id="KW-1185">Reference proteome</keyword>
<evidence type="ECO:0000256" key="2">
    <source>
        <dbReference type="ARBA" id="ARBA00034534"/>
    </source>
</evidence>
<dbReference type="GO" id="GO:0005737">
    <property type="term" value="C:cytoplasm"/>
    <property type="evidence" value="ECO:0007669"/>
    <property type="project" value="TreeGrafter"/>
</dbReference>
<proteinExistence type="inferred from homology"/>